<dbReference type="RefSeq" id="WP_266249196.1">
    <property type="nucleotide sequence ID" value="NZ_CP112866.1"/>
</dbReference>
<keyword evidence="2" id="KW-1185">Reference proteome</keyword>
<sequence length="162" mass="17738">MHESQGQTKTVVEELDLLNDKAFTKTQWEGRQTDWLLQWLVKSSNRASLSIGITLSVGGSVISGKLIPHAVYFERLAESFSAPFREKGDHNADAIQDIILGFNVTPGAESPEEDAPFQFLHLEDARTYLGTSSSIPGETGALWRGKISSIDGFTLGLISNND</sequence>
<dbReference type="NCBIfam" id="NF041667">
    <property type="entry name" value="GvpU"/>
    <property type="match status" value="1"/>
</dbReference>
<reference evidence="1" key="1">
    <citation type="submission" date="2022-11" db="EMBL/GenBank/DDBJ databases">
        <title>Taxonomic description of a new Pseudomonas species.</title>
        <authorList>
            <person name="Tambong J.T."/>
        </authorList>
    </citation>
    <scope>NUCLEOTIDE SEQUENCE</scope>
    <source>
        <strain evidence="1">S1Bt42</strain>
    </source>
</reference>
<evidence type="ECO:0000313" key="1">
    <source>
        <dbReference type="EMBL" id="UZW21125.1"/>
    </source>
</evidence>
<proteinExistence type="predicted"/>
<dbReference type="InterPro" id="IPR049644">
    <property type="entry name" value="GvpU-like"/>
</dbReference>
<gene>
    <name evidence="1" type="ORF">OSC50_12545</name>
</gene>
<evidence type="ECO:0000313" key="2">
    <source>
        <dbReference type="Proteomes" id="UP001164116"/>
    </source>
</evidence>
<organism evidence="1 2">
    <name type="scientific">Pseudomonas quebecensis</name>
    <dbReference type="NCBI Taxonomy" id="2995174"/>
    <lineage>
        <taxon>Bacteria</taxon>
        <taxon>Pseudomonadati</taxon>
        <taxon>Pseudomonadota</taxon>
        <taxon>Gammaproteobacteria</taxon>
        <taxon>Pseudomonadales</taxon>
        <taxon>Pseudomonadaceae</taxon>
        <taxon>Pseudomonas</taxon>
    </lineage>
</organism>
<accession>A0ABY6QN96</accession>
<name>A0ABY6QN96_9PSED</name>
<dbReference type="Proteomes" id="UP001164116">
    <property type="component" value="Chromosome"/>
</dbReference>
<protein>
    <submittedName>
        <fullName evidence="1">Gas vesicle protein</fullName>
    </submittedName>
</protein>
<dbReference type="EMBL" id="CP112866">
    <property type="protein sequence ID" value="UZW21125.1"/>
    <property type="molecule type" value="Genomic_DNA"/>
</dbReference>